<keyword evidence="2" id="KW-1185">Reference proteome</keyword>
<dbReference type="Proteomes" id="UP001454036">
    <property type="component" value="Unassembled WGS sequence"/>
</dbReference>
<proteinExistence type="predicted"/>
<sequence length="108" mass="12469">MLKLSWKSWSRKVVNDSFPGAEAVVGSDEMVRKRCWENMPAELLRDICKRVEEDENRWPMRKNVVSCAGVCRSWREAMKDVVLTLEVSGKLTFPVSVKQVTIIFFICS</sequence>
<name>A0AAV3PTQ9_LITER</name>
<organism evidence="1 2">
    <name type="scientific">Lithospermum erythrorhizon</name>
    <name type="common">Purple gromwell</name>
    <name type="synonym">Lithospermum officinale var. erythrorhizon</name>
    <dbReference type="NCBI Taxonomy" id="34254"/>
    <lineage>
        <taxon>Eukaryota</taxon>
        <taxon>Viridiplantae</taxon>
        <taxon>Streptophyta</taxon>
        <taxon>Embryophyta</taxon>
        <taxon>Tracheophyta</taxon>
        <taxon>Spermatophyta</taxon>
        <taxon>Magnoliopsida</taxon>
        <taxon>eudicotyledons</taxon>
        <taxon>Gunneridae</taxon>
        <taxon>Pentapetalae</taxon>
        <taxon>asterids</taxon>
        <taxon>lamiids</taxon>
        <taxon>Boraginales</taxon>
        <taxon>Boraginaceae</taxon>
        <taxon>Boraginoideae</taxon>
        <taxon>Lithospermeae</taxon>
        <taxon>Lithospermum</taxon>
    </lineage>
</organism>
<dbReference type="EMBL" id="BAABME010002440">
    <property type="protein sequence ID" value="GAA0154635.1"/>
    <property type="molecule type" value="Genomic_DNA"/>
</dbReference>
<dbReference type="Gene3D" id="1.20.1280.50">
    <property type="match status" value="1"/>
</dbReference>
<evidence type="ECO:0000313" key="1">
    <source>
        <dbReference type="EMBL" id="GAA0154635.1"/>
    </source>
</evidence>
<evidence type="ECO:0000313" key="2">
    <source>
        <dbReference type="Proteomes" id="UP001454036"/>
    </source>
</evidence>
<comment type="caution">
    <text evidence="1">The sequence shown here is derived from an EMBL/GenBank/DDBJ whole genome shotgun (WGS) entry which is preliminary data.</text>
</comment>
<dbReference type="AlphaFoldDB" id="A0AAV3PTQ9"/>
<evidence type="ECO:0008006" key="3">
    <source>
        <dbReference type="Google" id="ProtNLM"/>
    </source>
</evidence>
<reference evidence="1 2" key="1">
    <citation type="submission" date="2024-01" db="EMBL/GenBank/DDBJ databases">
        <title>The complete chloroplast genome sequence of Lithospermum erythrorhizon: insights into the phylogenetic relationship among Boraginaceae species and the maternal lineages of purple gromwells.</title>
        <authorList>
            <person name="Okada T."/>
            <person name="Watanabe K."/>
        </authorList>
    </citation>
    <scope>NUCLEOTIDE SEQUENCE [LARGE SCALE GENOMIC DNA]</scope>
</reference>
<accession>A0AAV3PTQ9</accession>
<protein>
    <recommendedName>
        <fullName evidence="3">F-box domain-containing protein</fullName>
    </recommendedName>
</protein>
<gene>
    <name evidence="1" type="ORF">LIER_12560</name>
</gene>